<gene>
    <name evidence="8" type="ORF">ENQ77_07345</name>
    <name evidence="9" type="ORF">ENU66_04565</name>
</gene>
<feature type="transmembrane region" description="Helical" evidence="6">
    <location>
        <begin position="280"/>
        <end position="299"/>
    </location>
</feature>
<keyword evidence="2" id="KW-0813">Transport</keyword>
<evidence type="ECO:0000256" key="6">
    <source>
        <dbReference type="SAM" id="Phobius"/>
    </source>
</evidence>
<accession>A0A7C2K5T9</accession>
<feature type="transmembrane region" description="Helical" evidence="6">
    <location>
        <begin position="347"/>
        <end position="375"/>
    </location>
</feature>
<protein>
    <submittedName>
        <fullName evidence="8">DASS family sodium-coupled anion symporter</fullName>
    </submittedName>
</protein>
<name>A0A7C2K5T9_UNCW3</name>
<dbReference type="AlphaFoldDB" id="A0A7C2K5T9"/>
<keyword evidence="5 6" id="KW-0472">Membrane</keyword>
<evidence type="ECO:0000256" key="3">
    <source>
        <dbReference type="ARBA" id="ARBA00022692"/>
    </source>
</evidence>
<dbReference type="CDD" id="cd01115">
    <property type="entry name" value="SLC13_permease"/>
    <property type="match status" value="1"/>
</dbReference>
<dbReference type="GO" id="GO:0005315">
    <property type="term" value="F:phosphate transmembrane transporter activity"/>
    <property type="evidence" value="ECO:0007669"/>
    <property type="project" value="TreeGrafter"/>
</dbReference>
<organism evidence="8">
    <name type="scientific">candidate division WOR-3 bacterium</name>
    <dbReference type="NCBI Taxonomy" id="2052148"/>
    <lineage>
        <taxon>Bacteria</taxon>
        <taxon>Bacteria division WOR-3</taxon>
    </lineage>
</organism>
<dbReference type="GO" id="GO:0005886">
    <property type="term" value="C:plasma membrane"/>
    <property type="evidence" value="ECO:0007669"/>
    <property type="project" value="TreeGrafter"/>
</dbReference>
<feature type="transmembrane region" description="Helical" evidence="6">
    <location>
        <begin position="82"/>
        <end position="100"/>
    </location>
</feature>
<dbReference type="EMBL" id="DTDJ01000031">
    <property type="protein sequence ID" value="HGL17583.1"/>
    <property type="molecule type" value="Genomic_DNA"/>
</dbReference>
<dbReference type="PANTHER" id="PTHR10283">
    <property type="entry name" value="SOLUTE CARRIER FAMILY 13 MEMBER"/>
    <property type="match status" value="1"/>
</dbReference>
<proteinExistence type="predicted"/>
<keyword evidence="4 6" id="KW-1133">Transmembrane helix</keyword>
<evidence type="ECO:0000313" key="9">
    <source>
        <dbReference type="EMBL" id="HGL17583.1"/>
    </source>
</evidence>
<evidence type="ECO:0000259" key="7">
    <source>
        <dbReference type="Pfam" id="PF03600"/>
    </source>
</evidence>
<dbReference type="EMBL" id="DSOL01000208">
    <property type="protein sequence ID" value="HEN28443.1"/>
    <property type="molecule type" value="Genomic_DNA"/>
</dbReference>
<feature type="transmembrane region" description="Helical" evidence="6">
    <location>
        <begin position="7"/>
        <end position="25"/>
    </location>
</feature>
<feature type="transmembrane region" description="Helical" evidence="6">
    <location>
        <begin position="387"/>
        <end position="407"/>
    </location>
</feature>
<dbReference type="Pfam" id="PF03600">
    <property type="entry name" value="CitMHS"/>
    <property type="match status" value="1"/>
</dbReference>
<evidence type="ECO:0000256" key="4">
    <source>
        <dbReference type="ARBA" id="ARBA00022989"/>
    </source>
</evidence>
<reference evidence="8" key="1">
    <citation type="journal article" date="2020" name="mSystems">
        <title>Genome- and Community-Level Interaction Insights into Carbon Utilization and Element Cycling Functions of Hydrothermarchaeota in Hydrothermal Sediment.</title>
        <authorList>
            <person name="Zhou Z."/>
            <person name="Liu Y."/>
            <person name="Xu W."/>
            <person name="Pan J."/>
            <person name="Luo Z.H."/>
            <person name="Li M."/>
        </authorList>
    </citation>
    <scope>NUCLEOTIDE SEQUENCE [LARGE SCALE GENOMIC DNA]</scope>
    <source>
        <strain evidence="8">SpSt-34</strain>
        <strain evidence="9">SpSt-69</strain>
    </source>
</reference>
<dbReference type="NCBIfam" id="TIGR00785">
    <property type="entry name" value="dass"/>
    <property type="match status" value="1"/>
</dbReference>
<feature type="domain" description="Citrate transporter-like" evidence="7">
    <location>
        <begin position="45"/>
        <end position="387"/>
    </location>
</feature>
<feature type="transmembrane region" description="Helical" evidence="6">
    <location>
        <begin position="311"/>
        <end position="335"/>
    </location>
</feature>
<dbReference type="InterPro" id="IPR001898">
    <property type="entry name" value="SLC13A/DASS"/>
</dbReference>
<evidence type="ECO:0000313" key="8">
    <source>
        <dbReference type="EMBL" id="HEN28443.1"/>
    </source>
</evidence>
<feature type="transmembrane region" description="Helical" evidence="6">
    <location>
        <begin position="427"/>
        <end position="447"/>
    </location>
</feature>
<feature type="transmembrane region" description="Helical" evidence="6">
    <location>
        <begin position="209"/>
        <end position="235"/>
    </location>
</feature>
<evidence type="ECO:0000256" key="2">
    <source>
        <dbReference type="ARBA" id="ARBA00022448"/>
    </source>
</evidence>
<dbReference type="InterPro" id="IPR004680">
    <property type="entry name" value="Cit_transptr-like_dom"/>
</dbReference>
<feature type="transmembrane region" description="Helical" evidence="6">
    <location>
        <begin position="128"/>
        <end position="158"/>
    </location>
</feature>
<feature type="transmembrane region" description="Helical" evidence="6">
    <location>
        <begin position="37"/>
        <end position="70"/>
    </location>
</feature>
<dbReference type="PANTHER" id="PTHR10283:SF92">
    <property type="entry name" value="LOW-AFFINITY PHOSPHATE TRANSPORTER PHO91"/>
    <property type="match status" value="1"/>
</dbReference>
<feature type="transmembrane region" description="Helical" evidence="6">
    <location>
        <begin position="256"/>
        <end position="274"/>
    </location>
</feature>
<evidence type="ECO:0000256" key="5">
    <source>
        <dbReference type="ARBA" id="ARBA00023136"/>
    </source>
</evidence>
<feature type="transmembrane region" description="Helical" evidence="6">
    <location>
        <begin position="170"/>
        <end position="189"/>
    </location>
</feature>
<comment type="subcellular location">
    <subcellularLocation>
        <location evidence="1">Membrane</location>
        <topology evidence="1">Multi-pass membrane protein</topology>
    </subcellularLocation>
</comment>
<keyword evidence="3 6" id="KW-0812">Transmembrane</keyword>
<comment type="caution">
    <text evidence="8">The sequence shown here is derived from an EMBL/GenBank/DDBJ whole genome shotgun (WGS) entry which is preliminary data.</text>
</comment>
<evidence type="ECO:0000256" key="1">
    <source>
        <dbReference type="ARBA" id="ARBA00004141"/>
    </source>
</evidence>
<sequence length="452" mass="48950">MNTLKRLFGLLLTAIIAVLLYQLPVMTSMTVPQKITAIIFIVAAILWIFEIVPLYVTSFVILILEVLWLLPKIEGAKATTFLSPFFSTTILLFLGGFVLAKGLEAYKIDELVAEKIIENTGGKPGITLFAFLAVSGFLSMWMSNTAVTALMLAVTLPVVRKLTDKNYAKALLIAIAFGANIGGMGTPIGTPPNAIALDYLKKAGANVNFANWVLFAFPYVVILIALTWLVLYFLFPHKVDRVEMHVSSDTSKRNDPRVKVIIIVSIITALLWLTESLHKVDAAYVALVPVLIYFSFGILKRDDFNSLSWDVLILMGGGLSLGAAFKASGLGTYIVNSLGISNLSFTAQVALLAGITALITNFMSNTSTAALIIPLAMGLNLDPVHQAILVVAISLSASASMLLPISTPPNAIVYSSGELKVVDMLKAGFAVLILQYTLLLTFERFMIQLIIK</sequence>